<dbReference type="InterPro" id="IPR013517">
    <property type="entry name" value="FG-GAP"/>
</dbReference>
<sequence>MHKNNSPDLSTTTLTNSFESSAPNPLDINKLAVASSSNTPIVGQPLLVYDGSTKKLPNDAASAPNGPWFYYQDTTAILAGTATPSTTNSGTKLATDNLAYAGYINYSIDATTTPTKPKLVTLNNSFPTLDPTTGYIISFTAQLESETAHIGADKNLDGKDDRAGFSVIVIGSDKKGIELGFWSNRIWAQNDGAAEPDPTKSNTLSNTLFTQGEGVDFNTKIKAVKYDLAITGNTYSLFADNNRILTGRVRDYTPFQPASYSVPVPVIGSIKVTPPDPYEQANFVFFGDNTPTAGATVNLNNVTIKAVAKEKHDFDGDRKAEILWRNLSTGENAIWKLNEFAIDSSAFITPEIKDSNWKIITSGDFNGDKKADILWRNTATGENSIWLRNGFNDFDLTSKQFITSAPIGWDMLATGDLNGDNKDDLVWRNQTTGENAVWFMDGFTVNPQFFSNKVIPTDWEITGVGYFDDDNKADVVWRNKVTGENALWLMDGAQLKQARFITTVADKNWKIVAVNDSNNDGKDDILWRNQTTGEIALWFVNTTQLDGDKFSITGEFIVDKNAKRLEVTSADWKIEAYADYNGDGKADLLWHNQASGEIALWWLDQATATRTEFITFNGSIIKIDKKWQITL</sequence>
<comment type="caution">
    <text evidence="3">The sequence shown here is derived from an EMBL/GenBank/DDBJ whole genome shotgun (WGS) entry which is preliminary data.</text>
</comment>
<reference evidence="3 4" key="1">
    <citation type="submission" date="2017-08" db="EMBL/GenBank/DDBJ databases">
        <title>Draft genome sequence of filamentous cyanobacterium Calothrix elsteri CCALA 953.</title>
        <authorList>
            <person name="Gagunashvili A.N."/>
            <person name="Elster J."/>
            <person name="Andresson O.S."/>
        </authorList>
    </citation>
    <scope>NUCLEOTIDE SEQUENCE [LARGE SCALE GENOMIC DNA]</scope>
    <source>
        <strain evidence="3 4">CCALA 953</strain>
    </source>
</reference>
<dbReference type="InterPro" id="IPR028994">
    <property type="entry name" value="Integrin_alpha_N"/>
</dbReference>
<keyword evidence="1" id="KW-0732">Signal</keyword>
<organism evidence="3 4">
    <name type="scientific">Brunnivagina elsteri CCALA 953</name>
    <dbReference type="NCBI Taxonomy" id="987040"/>
    <lineage>
        <taxon>Bacteria</taxon>
        <taxon>Bacillati</taxon>
        <taxon>Cyanobacteriota</taxon>
        <taxon>Cyanophyceae</taxon>
        <taxon>Nostocales</taxon>
        <taxon>Calotrichaceae</taxon>
        <taxon>Brunnivagina</taxon>
    </lineage>
</organism>
<dbReference type="RefSeq" id="WP_095722653.1">
    <property type="nucleotide sequence ID" value="NZ_NTFS01000176.1"/>
</dbReference>
<name>A0A2A2TH33_9CYAN</name>
<evidence type="ECO:0000256" key="1">
    <source>
        <dbReference type="ARBA" id="ARBA00022729"/>
    </source>
</evidence>
<dbReference type="SUPFAM" id="SSF69318">
    <property type="entry name" value="Integrin alpha N-terminal domain"/>
    <property type="match status" value="1"/>
</dbReference>
<dbReference type="Gene3D" id="2.40.128.340">
    <property type="match status" value="1"/>
</dbReference>
<dbReference type="Proteomes" id="UP000218238">
    <property type="component" value="Unassembled WGS sequence"/>
</dbReference>
<dbReference type="PANTHER" id="PTHR46580">
    <property type="entry name" value="SENSOR KINASE-RELATED"/>
    <property type="match status" value="1"/>
</dbReference>
<accession>A0A2A2TH33</accession>
<evidence type="ECO:0008006" key="5">
    <source>
        <dbReference type="Google" id="ProtNLM"/>
    </source>
</evidence>
<feature type="region of interest" description="Disordered" evidence="2">
    <location>
        <begin position="1"/>
        <end position="21"/>
    </location>
</feature>
<dbReference type="Gene3D" id="2.130.10.130">
    <property type="entry name" value="Integrin alpha, N-terminal"/>
    <property type="match status" value="1"/>
</dbReference>
<dbReference type="Pfam" id="PF13517">
    <property type="entry name" value="FG-GAP_3"/>
    <property type="match status" value="1"/>
</dbReference>
<protein>
    <recommendedName>
        <fullName evidence="5">VCBS repeat-containing protein</fullName>
    </recommendedName>
</protein>
<proteinExistence type="predicted"/>
<keyword evidence="4" id="KW-1185">Reference proteome</keyword>
<dbReference type="PANTHER" id="PTHR46580:SF2">
    <property type="entry name" value="MAM DOMAIN-CONTAINING PROTEIN"/>
    <property type="match status" value="1"/>
</dbReference>
<dbReference type="AlphaFoldDB" id="A0A2A2TH33"/>
<dbReference type="EMBL" id="NTFS01000176">
    <property type="protein sequence ID" value="PAX53043.1"/>
    <property type="molecule type" value="Genomic_DNA"/>
</dbReference>
<dbReference type="OrthoDB" id="423639at2"/>
<evidence type="ECO:0000313" key="4">
    <source>
        <dbReference type="Proteomes" id="UP000218238"/>
    </source>
</evidence>
<evidence type="ECO:0000256" key="2">
    <source>
        <dbReference type="SAM" id="MobiDB-lite"/>
    </source>
</evidence>
<evidence type="ECO:0000313" key="3">
    <source>
        <dbReference type="EMBL" id="PAX53043.1"/>
    </source>
</evidence>
<gene>
    <name evidence="3" type="ORF">CK510_16035</name>
</gene>